<feature type="region of interest" description="Disordered" evidence="7">
    <location>
        <begin position="517"/>
        <end position="542"/>
    </location>
</feature>
<dbReference type="AlphaFoldDB" id="A0A6L8WA19"/>
<evidence type="ECO:0000256" key="3">
    <source>
        <dbReference type="ARBA" id="ARBA00012438"/>
    </source>
</evidence>
<evidence type="ECO:0000256" key="5">
    <source>
        <dbReference type="ARBA" id="ARBA00023125"/>
    </source>
</evidence>
<keyword evidence="4" id="KW-0805">Transcription regulation</keyword>
<comment type="catalytic activity">
    <reaction evidence="1">
        <text>ATP + protein L-histidine = ADP + protein N-phospho-L-histidine.</text>
        <dbReference type="EC" id="2.7.13.3"/>
    </reaction>
</comment>
<keyword evidence="10" id="KW-1185">Reference proteome</keyword>
<dbReference type="PROSITE" id="PS50943">
    <property type="entry name" value="HTH_CROC1"/>
    <property type="match status" value="1"/>
</dbReference>
<dbReference type="InterPro" id="IPR010982">
    <property type="entry name" value="Lambda_DNA-bd_dom_sf"/>
</dbReference>
<dbReference type="InterPro" id="IPR001387">
    <property type="entry name" value="Cro/C1-type_HTH"/>
</dbReference>
<sequence>MEAQMAKSPLLGNRLRRLRKERKLTQVELADRLGISASYLNLLEHNRRSITVPLLLHLSKILKVDPHVFSPQEEGHLIGEMTDALKDPLFSDHDFTDEEIAEMAADAPALSSAFKKTYDAFKTAQTDLQLLSERLSQDFLFAGSSFRLRTLVTSIMSSTEIVHDNEDLSSKDRKEFLQIALKDSEALNDTVNEMLGVVGDGSLTGKTWAPSPNEAVSDYIQAHNNYFDKIERAASEFRSSFNGLGLLSTHVMTDYLLEKHGIEVEFASRDSHNTEATLYDEKNHSLVLSKSLPQSSVKFHLALLLGQLTFADLFQELVEAPELPTEAAKQKGIAALANYFAGAFLFPYEMFFQSAEDLHYDIELLQQQFDASFEQICHRLTTLMRPGSSGVPFHLIRSDIAGNISKRFSTSGLRIPRYGNSCPRWVLHAAFLTPGTLCPQISEMPDGQRFFSIARTVTKPSLGYAQPKRQYAISIGCDIAEAHRLIYADGLNLTAPKTVMPVGITCRLCERSNCAQRAAPPPQQPRQTTSQKRNISPGIGDL</sequence>
<protein>
    <recommendedName>
        <fullName evidence="3">histidine kinase</fullName>
        <ecNumber evidence="3">2.7.13.3</ecNumber>
    </recommendedName>
</protein>
<dbReference type="PANTHER" id="PTHR46797:SF23">
    <property type="entry name" value="HTH-TYPE TRANSCRIPTIONAL REGULATOR SUTR"/>
    <property type="match status" value="1"/>
</dbReference>
<evidence type="ECO:0000256" key="6">
    <source>
        <dbReference type="ARBA" id="ARBA00023163"/>
    </source>
</evidence>
<comment type="similarity">
    <text evidence="2">Belongs to the short-chain fatty acyl-CoA assimilation regulator (ScfR) family.</text>
</comment>
<keyword evidence="6" id="KW-0804">Transcription</keyword>
<dbReference type="GO" id="GO:0003677">
    <property type="term" value="F:DNA binding"/>
    <property type="evidence" value="ECO:0007669"/>
    <property type="project" value="UniProtKB-KW"/>
</dbReference>
<evidence type="ECO:0000313" key="10">
    <source>
        <dbReference type="Proteomes" id="UP000476030"/>
    </source>
</evidence>
<keyword evidence="5" id="KW-0238">DNA-binding</keyword>
<evidence type="ECO:0000256" key="1">
    <source>
        <dbReference type="ARBA" id="ARBA00000085"/>
    </source>
</evidence>
<feature type="domain" description="HTH cro/C1-type" evidence="8">
    <location>
        <begin position="15"/>
        <end position="69"/>
    </location>
</feature>
<reference evidence="9 10" key="1">
    <citation type="submission" date="2019-12" db="EMBL/GenBank/DDBJ databases">
        <title>Snethiella sp. nov. sp. isolated from sea sand.</title>
        <authorList>
            <person name="Kim J."/>
            <person name="Jeong S.E."/>
            <person name="Jung H.S."/>
            <person name="Jeon C.O."/>
        </authorList>
    </citation>
    <scope>NUCLEOTIDE SEQUENCE [LARGE SCALE GENOMIC DNA]</scope>
    <source>
        <strain evidence="9 10">DP05</strain>
    </source>
</reference>
<comment type="caution">
    <text evidence="9">The sequence shown here is derived from an EMBL/GenBank/DDBJ whole genome shotgun (WGS) entry which is preliminary data.</text>
</comment>
<dbReference type="Pfam" id="PF06114">
    <property type="entry name" value="Peptidase_M78"/>
    <property type="match status" value="1"/>
</dbReference>
<dbReference type="GO" id="GO:0005829">
    <property type="term" value="C:cytosol"/>
    <property type="evidence" value="ECO:0007669"/>
    <property type="project" value="TreeGrafter"/>
</dbReference>
<dbReference type="SMART" id="SM00530">
    <property type="entry name" value="HTH_XRE"/>
    <property type="match status" value="1"/>
</dbReference>
<dbReference type="EC" id="2.7.13.3" evidence="3"/>
<evidence type="ECO:0000256" key="2">
    <source>
        <dbReference type="ARBA" id="ARBA00007227"/>
    </source>
</evidence>
<name>A0A6L8WA19_9PROT</name>
<evidence type="ECO:0000313" key="9">
    <source>
        <dbReference type="EMBL" id="MZR31353.1"/>
    </source>
</evidence>
<dbReference type="InterPro" id="IPR050807">
    <property type="entry name" value="TransReg_Diox_bact_type"/>
</dbReference>
<dbReference type="Proteomes" id="UP000476030">
    <property type="component" value="Unassembled WGS sequence"/>
</dbReference>
<dbReference type="GO" id="GO:0003700">
    <property type="term" value="F:DNA-binding transcription factor activity"/>
    <property type="evidence" value="ECO:0007669"/>
    <property type="project" value="TreeGrafter"/>
</dbReference>
<evidence type="ECO:0000256" key="7">
    <source>
        <dbReference type="SAM" id="MobiDB-lite"/>
    </source>
</evidence>
<evidence type="ECO:0000256" key="4">
    <source>
        <dbReference type="ARBA" id="ARBA00023015"/>
    </source>
</evidence>
<accession>A0A6L8WA19</accession>
<dbReference type="PANTHER" id="PTHR46797">
    <property type="entry name" value="HTH-TYPE TRANSCRIPTIONAL REGULATOR"/>
    <property type="match status" value="1"/>
</dbReference>
<organism evidence="9 10">
    <name type="scientific">Sneathiella litorea</name>
    <dbReference type="NCBI Taxonomy" id="2606216"/>
    <lineage>
        <taxon>Bacteria</taxon>
        <taxon>Pseudomonadati</taxon>
        <taxon>Pseudomonadota</taxon>
        <taxon>Alphaproteobacteria</taxon>
        <taxon>Sneathiellales</taxon>
        <taxon>Sneathiellaceae</taxon>
        <taxon>Sneathiella</taxon>
    </lineage>
</organism>
<evidence type="ECO:0000259" key="8">
    <source>
        <dbReference type="PROSITE" id="PS50943"/>
    </source>
</evidence>
<dbReference type="InterPro" id="IPR003661">
    <property type="entry name" value="HisK_dim/P_dom"/>
</dbReference>
<dbReference type="Gene3D" id="1.10.260.40">
    <property type="entry name" value="lambda repressor-like DNA-binding domains"/>
    <property type="match status" value="1"/>
</dbReference>
<dbReference type="GO" id="GO:0000155">
    <property type="term" value="F:phosphorelay sensor kinase activity"/>
    <property type="evidence" value="ECO:0007669"/>
    <property type="project" value="InterPro"/>
</dbReference>
<dbReference type="CDD" id="cd00082">
    <property type="entry name" value="HisKA"/>
    <property type="match status" value="1"/>
</dbReference>
<proteinExistence type="inferred from homology"/>
<dbReference type="Pfam" id="PF01381">
    <property type="entry name" value="HTH_3"/>
    <property type="match status" value="1"/>
</dbReference>
<dbReference type="CDD" id="cd00093">
    <property type="entry name" value="HTH_XRE"/>
    <property type="match status" value="1"/>
</dbReference>
<dbReference type="SUPFAM" id="SSF47413">
    <property type="entry name" value="lambda repressor-like DNA-binding domains"/>
    <property type="match status" value="1"/>
</dbReference>
<dbReference type="EMBL" id="WTUW01000002">
    <property type="protein sequence ID" value="MZR31353.1"/>
    <property type="molecule type" value="Genomic_DNA"/>
</dbReference>
<dbReference type="InterPro" id="IPR010359">
    <property type="entry name" value="IrrE_HExxH"/>
</dbReference>
<dbReference type="InterPro" id="IPR018653">
    <property type="entry name" value="ScfR_C"/>
</dbReference>
<gene>
    <name evidence="9" type="ORF">GQE98_11985</name>
</gene>
<dbReference type="Pfam" id="PF09856">
    <property type="entry name" value="ScfRs"/>
    <property type="match status" value="1"/>
</dbReference>